<proteinExistence type="predicted"/>
<dbReference type="EMBL" id="JBHMBK010000018">
    <property type="protein sequence ID" value="MFB9687283.1"/>
    <property type="molecule type" value="Genomic_DNA"/>
</dbReference>
<accession>A0ABV5U796</accession>
<evidence type="ECO:0008006" key="3">
    <source>
        <dbReference type="Google" id="ProtNLM"/>
    </source>
</evidence>
<evidence type="ECO:0000313" key="2">
    <source>
        <dbReference type="Proteomes" id="UP001589535"/>
    </source>
</evidence>
<name>A0ABV5U796_9PSEU</name>
<sequence>MLLVVLFLRCYAFSSSTGRHALGVDVDSGPRCVGVGCDEAGEVASVSVGGDIIDQCGNGLAVDDDFPTDLIGARPYLEEYWRTSGCHLVDQTVEFAAPLSDEKDDEYRSVSGQLELVA</sequence>
<protein>
    <recommendedName>
        <fullName evidence="3">Secreted protein</fullName>
    </recommendedName>
</protein>
<comment type="caution">
    <text evidence="1">The sequence shown here is derived from an EMBL/GenBank/DDBJ whole genome shotgun (WGS) entry which is preliminary data.</text>
</comment>
<gene>
    <name evidence="1" type="ORF">ACFFTO_24140</name>
</gene>
<reference evidence="1 2" key="1">
    <citation type="submission" date="2024-09" db="EMBL/GenBank/DDBJ databases">
        <authorList>
            <person name="Sun Q."/>
            <person name="Mori K."/>
        </authorList>
    </citation>
    <scope>NUCLEOTIDE SEQUENCE [LARGE SCALE GENOMIC DNA]</scope>
    <source>
        <strain evidence="1 2">JCM 13852</strain>
    </source>
</reference>
<evidence type="ECO:0000313" key="1">
    <source>
        <dbReference type="EMBL" id="MFB9687283.1"/>
    </source>
</evidence>
<dbReference type="Proteomes" id="UP001589535">
    <property type="component" value="Unassembled WGS sequence"/>
</dbReference>
<keyword evidence="2" id="KW-1185">Reference proteome</keyword>
<dbReference type="RefSeq" id="WP_378197739.1">
    <property type="nucleotide sequence ID" value="NZ_JBHMBK010000018.1"/>
</dbReference>
<organism evidence="1 2">
    <name type="scientific">Amycolatopsis plumensis</name>
    <dbReference type="NCBI Taxonomy" id="236508"/>
    <lineage>
        <taxon>Bacteria</taxon>
        <taxon>Bacillati</taxon>
        <taxon>Actinomycetota</taxon>
        <taxon>Actinomycetes</taxon>
        <taxon>Pseudonocardiales</taxon>
        <taxon>Pseudonocardiaceae</taxon>
        <taxon>Amycolatopsis</taxon>
    </lineage>
</organism>